<dbReference type="InterPro" id="IPR017045">
    <property type="entry name" value="Malt_Pase/Glycosyl_Hdrlase"/>
</dbReference>
<accession>A0A1G9UG25</accession>
<dbReference type="InterPro" id="IPR012341">
    <property type="entry name" value="6hp_glycosidase-like_sf"/>
</dbReference>
<evidence type="ECO:0000259" key="6">
    <source>
        <dbReference type="Pfam" id="PF03632"/>
    </source>
</evidence>
<dbReference type="InterPro" id="IPR008928">
    <property type="entry name" value="6-hairpin_glycosidase_sf"/>
</dbReference>
<dbReference type="Proteomes" id="UP000199004">
    <property type="component" value="Unassembled WGS sequence"/>
</dbReference>
<feature type="domain" description="Glycoside hydrolase family 65 N-terminal" evidence="8">
    <location>
        <begin position="30"/>
        <end position="291"/>
    </location>
</feature>
<dbReference type="Gene3D" id="1.50.10.10">
    <property type="match status" value="1"/>
</dbReference>
<dbReference type="PANTHER" id="PTHR11051:SF13">
    <property type="entry name" value="GLYCOSYL TRANSFERASE"/>
    <property type="match status" value="1"/>
</dbReference>
<feature type="region of interest" description="Disordered" evidence="5">
    <location>
        <begin position="851"/>
        <end position="870"/>
    </location>
</feature>
<feature type="active site" description="Proton donor" evidence="3">
    <location>
        <position position="510"/>
    </location>
</feature>
<dbReference type="SUPFAM" id="SSF48208">
    <property type="entry name" value="Six-hairpin glycosidases"/>
    <property type="match status" value="1"/>
</dbReference>
<dbReference type="STRING" id="1005944.SAMN05192576_0416"/>
<proteinExistence type="inferred from homology"/>
<dbReference type="InterPro" id="IPR011013">
    <property type="entry name" value="Gal_mutarotase_sf_dom"/>
</dbReference>
<dbReference type="PANTHER" id="PTHR11051">
    <property type="entry name" value="GLYCOSYL HYDROLASE-RELATED"/>
    <property type="match status" value="1"/>
</dbReference>
<evidence type="ECO:0000259" key="7">
    <source>
        <dbReference type="Pfam" id="PF03633"/>
    </source>
</evidence>
<reference evidence="10" key="1">
    <citation type="submission" date="2016-10" db="EMBL/GenBank/DDBJ databases">
        <authorList>
            <person name="Varghese N."/>
            <person name="Submissions S."/>
        </authorList>
    </citation>
    <scope>NUCLEOTIDE SEQUENCE [LARGE SCALE GENOMIC DNA]</scope>
    <source>
        <strain evidence="10">CGMCC 1.11147</strain>
    </source>
</reference>
<sequence>MKRRPVDADPMDRGRFPVDPWRLVECAHRAEDLGVTETLFTVANGYLGMRGNPEEGRDAFAHGTFVNGFHETWPIRHAETAYGFARTGQTIVNAPDAKLLKLYVDDEPLILGTADLEHYERTLDFRDGVLRRNLIWRTPSGKRVRIDSTRMVSMTQRHLAVMTLEVTMLEGDAPLVISSQVLNRQDGEDEYHVPEAAMGEAGDPRKAAAFEGRVLVPETHYAREDRMMLGYRCANSQMTIAVAADHHLTTDDEHEMVVRQHEDLTKLVVRVEATEGGTVRLEKLVAYHSSRGVPVRELSDRCDRTLDRAGRRGVDHYLEEQREWYERFWRHAGVDVPGDDAQQQAIRFNLFTLAQSTARADQQGVPAKGVSGSGYEGHYFWDSEIYVAPFLTYTQPHLARNLLHFRTRMLPAARTRAREMAQSGALYPWRTINGEEASAYYAAGSAQVHIDADIVYALMQYVAGSGDLGFLLRDGVDVLVETARMWADLGFWRSNGERSFHIHGVTGPDEYTTVVNNNLFTNVMARFNLEQAVATVELIRDHHPVEYSQLVHRLGVGPEEIEEWRACAVGMHIPFDEGLGIHPQDDFFLDREVWDLSRTPEENRPLMLHYHPLVIYRFQVLKQADVVMALVLHGDRFTQEEKRADFEYYDPITTGDSTLSAVAQAIMAAEVGYHDEALDYFRAALYVDLANLHGNTVDGLHVASAGGVWSALVFGFAGMRAYGAELTFDPRLPDGWSAIRFPLTWRGCRMHVEVSPHRLRVTVDGLNHEPGEEVTAEPDGLAVAQSDRVALRVHGKQYVVRPGHPLELELDGHGARIDGDLGYRPLVGGHRADGTQITAGVPEPIVFDEDADEEMLPPDPPPMGTHVLQN</sequence>
<dbReference type="Pfam" id="PF03633">
    <property type="entry name" value="Glyco_hydro_65C"/>
    <property type="match status" value="1"/>
</dbReference>
<dbReference type="Pfam" id="PF03636">
    <property type="entry name" value="Glyco_hydro_65N"/>
    <property type="match status" value="1"/>
</dbReference>
<dbReference type="Gene3D" id="2.60.420.10">
    <property type="entry name" value="Maltose phosphorylase, domain 3"/>
    <property type="match status" value="1"/>
</dbReference>
<evidence type="ECO:0000256" key="5">
    <source>
        <dbReference type="SAM" id="MobiDB-lite"/>
    </source>
</evidence>
<name>A0A1G9UG25_9ACTN</name>
<feature type="domain" description="Glycoside hydrolase family 65 C-terminal" evidence="7">
    <location>
        <begin position="719"/>
        <end position="763"/>
    </location>
</feature>
<dbReference type="SUPFAM" id="SSF74650">
    <property type="entry name" value="Galactose mutarotase-like"/>
    <property type="match status" value="1"/>
</dbReference>
<dbReference type="OrthoDB" id="9816160at2"/>
<keyword evidence="10" id="KW-1185">Reference proteome</keyword>
<evidence type="ECO:0000313" key="9">
    <source>
        <dbReference type="EMBL" id="SDM58495.1"/>
    </source>
</evidence>
<dbReference type="GO" id="GO:0004553">
    <property type="term" value="F:hydrolase activity, hydrolyzing O-glycosyl compounds"/>
    <property type="evidence" value="ECO:0007669"/>
    <property type="project" value="TreeGrafter"/>
</dbReference>
<feature type="domain" description="Glycoside hydrolase family 65 central catalytic" evidence="6">
    <location>
        <begin position="347"/>
        <end position="709"/>
    </location>
</feature>
<dbReference type="GO" id="GO:0005975">
    <property type="term" value="P:carbohydrate metabolic process"/>
    <property type="evidence" value="ECO:0007669"/>
    <property type="project" value="InterPro"/>
</dbReference>
<evidence type="ECO:0000256" key="3">
    <source>
        <dbReference type="PIRSR" id="PIRSR036289-50"/>
    </source>
</evidence>
<feature type="binding site" evidence="4">
    <location>
        <begin position="622"/>
        <end position="623"/>
    </location>
    <ligand>
        <name>substrate</name>
    </ligand>
</feature>
<protein>
    <submittedName>
        <fullName evidence="9">Alpha,alpha-trehalose phosphorylase</fullName>
    </submittedName>
</protein>
<dbReference type="EMBL" id="FNIC01000001">
    <property type="protein sequence ID" value="SDM58495.1"/>
    <property type="molecule type" value="Genomic_DNA"/>
</dbReference>
<comment type="similarity">
    <text evidence="1">Belongs to the glycosyl hydrolase 65 family.</text>
</comment>
<dbReference type="PIRSF" id="PIRSF036289">
    <property type="entry name" value="Glycosyl_hydrolase_malt_phosph"/>
    <property type="match status" value="1"/>
</dbReference>
<dbReference type="InterPro" id="IPR005194">
    <property type="entry name" value="Glyco_hydro_65_C"/>
</dbReference>
<evidence type="ECO:0000259" key="8">
    <source>
        <dbReference type="Pfam" id="PF03636"/>
    </source>
</evidence>
<keyword evidence="2" id="KW-0378">Hydrolase</keyword>
<evidence type="ECO:0000256" key="4">
    <source>
        <dbReference type="PIRSR" id="PIRSR036289-51"/>
    </source>
</evidence>
<dbReference type="Pfam" id="PF03632">
    <property type="entry name" value="Glyco_hydro_65m"/>
    <property type="match status" value="1"/>
</dbReference>
<dbReference type="AlphaFoldDB" id="A0A1G9UG25"/>
<feature type="binding site" evidence="4">
    <location>
        <begin position="381"/>
        <end position="382"/>
    </location>
    <ligand>
        <name>substrate</name>
    </ligand>
</feature>
<dbReference type="InterPro" id="IPR005196">
    <property type="entry name" value="Glyco_hydro_65_N"/>
</dbReference>
<evidence type="ECO:0000256" key="2">
    <source>
        <dbReference type="ARBA" id="ARBA00023295"/>
    </source>
</evidence>
<evidence type="ECO:0000313" key="10">
    <source>
        <dbReference type="Proteomes" id="UP000199004"/>
    </source>
</evidence>
<evidence type="ECO:0000256" key="1">
    <source>
        <dbReference type="ARBA" id="ARBA00006768"/>
    </source>
</evidence>
<gene>
    <name evidence="9" type="ORF">SAMN05192576_0416</name>
</gene>
<dbReference type="InterPro" id="IPR037018">
    <property type="entry name" value="GH65_N"/>
</dbReference>
<dbReference type="InterPro" id="IPR005195">
    <property type="entry name" value="Glyco_hydro_65_M"/>
</dbReference>
<dbReference type="Gene3D" id="2.70.98.40">
    <property type="entry name" value="Glycoside hydrolase, family 65, N-terminal domain"/>
    <property type="match status" value="1"/>
</dbReference>
<dbReference type="RefSeq" id="WP_091021450.1">
    <property type="nucleotide sequence ID" value="NZ_BKAE01000005.1"/>
</dbReference>
<dbReference type="GO" id="GO:0016757">
    <property type="term" value="F:glycosyltransferase activity"/>
    <property type="evidence" value="ECO:0007669"/>
    <property type="project" value="UniProtKB-ARBA"/>
</dbReference>
<dbReference type="GO" id="GO:0030246">
    <property type="term" value="F:carbohydrate binding"/>
    <property type="evidence" value="ECO:0007669"/>
    <property type="project" value="InterPro"/>
</dbReference>
<keyword evidence="2" id="KW-0326">Glycosidase</keyword>
<organism evidence="9 10">
    <name type="scientific">Nocardioides szechwanensis</name>
    <dbReference type="NCBI Taxonomy" id="1005944"/>
    <lineage>
        <taxon>Bacteria</taxon>
        <taxon>Bacillati</taxon>
        <taxon>Actinomycetota</taxon>
        <taxon>Actinomycetes</taxon>
        <taxon>Propionibacteriales</taxon>
        <taxon>Nocardioidaceae</taxon>
        <taxon>Nocardioides</taxon>
    </lineage>
</organism>